<feature type="region of interest" description="Disordered" evidence="1">
    <location>
        <begin position="197"/>
        <end position="220"/>
    </location>
</feature>
<keyword evidence="3" id="KW-1185">Reference proteome</keyword>
<feature type="compositionally biased region" description="Polar residues" evidence="1">
    <location>
        <begin position="200"/>
        <end position="220"/>
    </location>
</feature>
<evidence type="ECO:0000313" key="3">
    <source>
        <dbReference type="Proteomes" id="UP000634229"/>
    </source>
</evidence>
<evidence type="ECO:0000313" key="2">
    <source>
        <dbReference type="EMBL" id="MBL1101094.1"/>
    </source>
</evidence>
<accession>A0ABS1NM47</accession>
<sequence>MDEERDRGRIAGFLEEERRMTRRLDGLAPAGRAALAASVAHRLLPHFRVFHERTGCGDPLVLHGALDGVWDLLEHGTAFDIVTVGTACLDQAFVAVDFGHRLTGTSVGETWRVANGAATPLVENAVHAAWAVASACHVAVHSGVLETRHCLRYGRDAALASALHRRSATTHPAPDAHTDPLVERETRRQLRDLELLEHSGPTTHVLTTLRQPVQPDRSQP</sequence>
<dbReference type="Proteomes" id="UP000634229">
    <property type="component" value="Unassembled WGS sequence"/>
</dbReference>
<dbReference type="EMBL" id="JAERRF010000025">
    <property type="protein sequence ID" value="MBL1101094.1"/>
    <property type="molecule type" value="Genomic_DNA"/>
</dbReference>
<evidence type="ECO:0000256" key="1">
    <source>
        <dbReference type="SAM" id="MobiDB-lite"/>
    </source>
</evidence>
<protein>
    <submittedName>
        <fullName evidence="2">DUF416 family protein</fullName>
    </submittedName>
</protein>
<dbReference type="Gene3D" id="1.20.1590.10">
    <property type="entry name" value="YP_001051499.1 domain like"/>
    <property type="match status" value="1"/>
</dbReference>
<gene>
    <name evidence="2" type="ORF">JK363_31420</name>
</gene>
<dbReference type="InterPro" id="IPR023381">
    <property type="entry name" value="YP001051499.1-like_dom_sf"/>
</dbReference>
<dbReference type="RefSeq" id="WP_201880419.1">
    <property type="nucleotide sequence ID" value="NZ_JAERRF010000025.1"/>
</dbReference>
<name>A0ABS1NM47_9ACTN</name>
<reference evidence="2 3" key="1">
    <citation type="submission" date="2021-01" db="EMBL/GenBank/DDBJ databases">
        <title>WGS of actinomycetes isolated from Thailand.</title>
        <authorList>
            <person name="Thawai C."/>
        </authorList>
    </citation>
    <scope>NUCLEOTIDE SEQUENCE [LARGE SCALE GENOMIC DNA]</scope>
    <source>
        <strain evidence="2 3">CA1R205</strain>
    </source>
</reference>
<comment type="caution">
    <text evidence="2">The sequence shown here is derived from an EMBL/GenBank/DDBJ whole genome shotgun (WGS) entry which is preliminary data.</text>
</comment>
<dbReference type="Pfam" id="PF04222">
    <property type="entry name" value="DUF416"/>
    <property type="match status" value="1"/>
</dbReference>
<organism evidence="2 3">
    <name type="scientific">Streptomyces coffeae</name>
    <dbReference type="NCBI Taxonomy" id="621382"/>
    <lineage>
        <taxon>Bacteria</taxon>
        <taxon>Bacillati</taxon>
        <taxon>Actinomycetota</taxon>
        <taxon>Actinomycetes</taxon>
        <taxon>Kitasatosporales</taxon>
        <taxon>Streptomycetaceae</taxon>
        <taxon>Streptomyces</taxon>
    </lineage>
</organism>
<proteinExistence type="predicted"/>
<dbReference type="InterPro" id="IPR007338">
    <property type="entry name" value="DUF416"/>
</dbReference>